<evidence type="ECO:0000313" key="2">
    <source>
        <dbReference type="EMBL" id="KAJ4464516.1"/>
    </source>
</evidence>
<dbReference type="EMBL" id="JANVFS010000058">
    <property type="protein sequence ID" value="KAJ4464516.1"/>
    <property type="molecule type" value="Genomic_DNA"/>
</dbReference>
<organism evidence="2 3">
    <name type="scientific">Lentinula lateritia</name>
    <dbReference type="NCBI Taxonomy" id="40482"/>
    <lineage>
        <taxon>Eukaryota</taxon>
        <taxon>Fungi</taxon>
        <taxon>Dikarya</taxon>
        <taxon>Basidiomycota</taxon>
        <taxon>Agaricomycotina</taxon>
        <taxon>Agaricomycetes</taxon>
        <taxon>Agaricomycetidae</taxon>
        <taxon>Agaricales</taxon>
        <taxon>Marasmiineae</taxon>
        <taxon>Omphalotaceae</taxon>
        <taxon>Lentinula</taxon>
    </lineage>
</organism>
<proteinExistence type="predicted"/>
<comment type="caution">
    <text evidence="2">The sequence shown here is derived from an EMBL/GenBank/DDBJ whole genome shotgun (WGS) entry which is preliminary data.</text>
</comment>
<protein>
    <recommendedName>
        <fullName evidence="4">Transmembrane protein</fullName>
    </recommendedName>
</protein>
<gene>
    <name evidence="2" type="ORF">C8J55DRAFT_529939</name>
</gene>
<reference evidence="2" key="1">
    <citation type="submission" date="2022-08" db="EMBL/GenBank/DDBJ databases">
        <authorList>
            <consortium name="DOE Joint Genome Institute"/>
            <person name="Min B."/>
            <person name="Riley R."/>
            <person name="Sierra-Patev S."/>
            <person name="Naranjo-Ortiz M."/>
            <person name="Looney B."/>
            <person name="Konkel Z."/>
            <person name="Slot J.C."/>
            <person name="Sakamoto Y."/>
            <person name="Steenwyk J.L."/>
            <person name="Rokas A."/>
            <person name="Carro J."/>
            <person name="Camarero S."/>
            <person name="Ferreira P."/>
            <person name="Molpeceres G."/>
            <person name="Ruiz-Duenas F.J."/>
            <person name="Serrano A."/>
            <person name="Henrissat B."/>
            <person name="Drula E."/>
            <person name="Hughes K.W."/>
            <person name="Mata J.L."/>
            <person name="Ishikawa N.K."/>
            <person name="Vargas-Isla R."/>
            <person name="Ushijima S."/>
            <person name="Smith C.A."/>
            <person name="Ahrendt S."/>
            <person name="Andreopoulos W."/>
            <person name="He G."/>
            <person name="Labutti K."/>
            <person name="Lipzen A."/>
            <person name="Ng V."/>
            <person name="Sandor L."/>
            <person name="Barry K."/>
            <person name="Martinez A.T."/>
            <person name="Xiao Y."/>
            <person name="Gibbons J.G."/>
            <person name="Terashima K."/>
            <person name="Hibbett D.S."/>
            <person name="Grigoriev I.V."/>
        </authorList>
    </citation>
    <scope>NUCLEOTIDE SEQUENCE</scope>
    <source>
        <strain evidence="2">Sp2 HRB7682 ss15</strain>
    </source>
</reference>
<feature type="transmembrane region" description="Helical" evidence="1">
    <location>
        <begin position="431"/>
        <end position="449"/>
    </location>
</feature>
<keyword evidence="1" id="KW-1133">Transmembrane helix</keyword>
<keyword evidence="1" id="KW-0812">Transmembrane</keyword>
<keyword evidence="1" id="KW-0472">Membrane</keyword>
<reference evidence="2" key="2">
    <citation type="journal article" date="2023" name="Proc. Natl. Acad. Sci. U.S.A.">
        <title>A global phylogenomic analysis of the shiitake genus Lentinula.</title>
        <authorList>
            <person name="Sierra-Patev S."/>
            <person name="Min B."/>
            <person name="Naranjo-Ortiz M."/>
            <person name="Looney B."/>
            <person name="Konkel Z."/>
            <person name="Slot J.C."/>
            <person name="Sakamoto Y."/>
            <person name="Steenwyk J.L."/>
            <person name="Rokas A."/>
            <person name="Carro J."/>
            <person name="Camarero S."/>
            <person name="Ferreira P."/>
            <person name="Molpeceres G."/>
            <person name="Ruiz-Duenas F.J."/>
            <person name="Serrano A."/>
            <person name="Henrissat B."/>
            <person name="Drula E."/>
            <person name="Hughes K.W."/>
            <person name="Mata J.L."/>
            <person name="Ishikawa N.K."/>
            <person name="Vargas-Isla R."/>
            <person name="Ushijima S."/>
            <person name="Smith C.A."/>
            <person name="Donoghue J."/>
            <person name="Ahrendt S."/>
            <person name="Andreopoulos W."/>
            <person name="He G."/>
            <person name="LaButti K."/>
            <person name="Lipzen A."/>
            <person name="Ng V."/>
            <person name="Riley R."/>
            <person name="Sandor L."/>
            <person name="Barry K."/>
            <person name="Martinez A.T."/>
            <person name="Xiao Y."/>
            <person name="Gibbons J.G."/>
            <person name="Terashima K."/>
            <person name="Grigoriev I.V."/>
            <person name="Hibbett D."/>
        </authorList>
    </citation>
    <scope>NUCLEOTIDE SEQUENCE</scope>
    <source>
        <strain evidence="2">Sp2 HRB7682 ss15</strain>
    </source>
</reference>
<dbReference type="AlphaFoldDB" id="A0A9W9DE09"/>
<feature type="transmembrane region" description="Helical" evidence="1">
    <location>
        <begin position="185"/>
        <end position="210"/>
    </location>
</feature>
<accession>A0A9W9DE09</accession>
<sequence>MGPSDFVLPRLGTDMGAGAGGANTLGNMDLRGSLPFTPFTPSWTPDPYGGYPLQFVNPFTHTPPVPSNPCSPIGYSYPLAPLPTSAPIYDMYPPPQEFGPIDGPEPLYPCHLGTTEAAVDYKTYGAQTVQHDPGFAHNYNYSDQDLGPDLRAQTMDSDLSSGISLDFIKCETLLKQTRRSWLEDLLGAVLGYGLFSLGVMMLFLGLLYLYDADLQYKTLLVKETFHAELGCDYTLNSSNSKETMSFCHHNNTSVPDLHVYRTAAQPYLQIFTALVCYTVLILGVSSWRTFEKIVRCVNAGYTFLLRYLQIRKKEASRVRPYYSPTSSSCGCTNCSLSTAFRYKPSQCQCRHTCVDCYEALIKSFELLVRTDRWSDTLLCPSVFLRETLKPSSFKEWVHKVLWMIFALQIPFVLLLSIYRLVLLQGPSPGSYLNYVISVFVALACFISITRFTRRLIVPSVESVVNHYIEGTGIQSTDTRVTVPWVCAKMWKTMGADWEDMVETWEDYVGREQKCQETRERMIRKMGSERWFDVDQKNSLRLV</sequence>
<evidence type="ECO:0000313" key="3">
    <source>
        <dbReference type="Proteomes" id="UP001150238"/>
    </source>
</evidence>
<dbReference type="Proteomes" id="UP001150238">
    <property type="component" value="Unassembled WGS sequence"/>
</dbReference>
<name>A0A9W9DE09_9AGAR</name>
<feature type="transmembrane region" description="Helical" evidence="1">
    <location>
        <begin position="400"/>
        <end position="419"/>
    </location>
</feature>
<evidence type="ECO:0000256" key="1">
    <source>
        <dbReference type="SAM" id="Phobius"/>
    </source>
</evidence>
<feature type="transmembrane region" description="Helical" evidence="1">
    <location>
        <begin position="267"/>
        <end position="285"/>
    </location>
</feature>
<evidence type="ECO:0008006" key="4">
    <source>
        <dbReference type="Google" id="ProtNLM"/>
    </source>
</evidence>